<dbReference type="EMBL" id="JAPCKI010000014">
    <property type="protein sequence ID" value="MDD2179615.1"/>
    <property type="molecule type" value="Genomic_DNA"/>
</dbReference>
<proteinExistence type="predicted"/>
<evidence type="ECO:0000313" key="2">
    <source>
        <dbReference type="EMBL" id="MDD2179615.1"/>
    </source>
</evidence>
<dbReference type="RefSeq" id="WP_274112917.1">
    <property type="nucleotide sequence ID" value="NZ_JAPCKI010000014.1"/>
</dbReference>
<name>A0ABT5S0Y7_9BURK</name>
<dbReference type="InterPro" id="IPR015422">
    <property type="entry name" value="PyrdxlP-dep_Trfase_small"/>
</dbReference>
<dbReference type="InterPro" id="IPR015421">
    <property type="entry name" value="PyrdxlP-dep_Trfase_major"/>
</dbReference>
<dbReference type="GO" id="GO:0008483">
    <property type="term" value="F:transaminase activity"/>
    <property type="evidence" value="ECO:0007669"/>
    <property type="project" value="UniProtKB-KW"/>
</dbReference>
<feature type="domain" description="Aminotransferase class I/classII large" evidence="1">
    <location>
        <begin position="198"/>
        <end position="340"/>
    </location>
</feature>
<gene>
    <name evidence="2" type="ORF">OIN59_19425</name>
</gene>
<sequence length="361" mass="37621">MTSPGSFSLPASLHGGPDAAGIPLFDFSTNSNACGPCPEALHAVQAADATRYPDPAYTALREALGAFHSVSPGRIVLAASASEFIHRITALAAQQGVVQAAVPPHSYGDYAQAAQVRGLDVLRRGGTAVGLQWACEPSSPLGVEDPSVRGWRKGEEGDAAGALRVIDCAYVPLRLDAESAWTGAPSPRLPSACWQLWTPNKALGLTGVRAAYAISPEGCDVQAQALTALAPSWPVGAHGVALLQAWTQATVQQWLLHSLHTLRDWKARQLALCTDLGWAVHAGSLANYFCARPATATLQSDLAALRASGIKLRDATSFGLPGTVRLGVLAPAAQDALQAAWQALPGRTIPHRVSTGSGETL</sequence>
<dbReference type="Gene3D" id="3.90.1150.10">
    <property type="entry name" value="Aspartate Aminotransferase, domain 1"/>
    <property type="match status" value="1"/>
</dbReference>
<organism evidence="2 3">
    <name type="scientific">Acidovorax benzenivorans</name>
    <dbReference type="NCBI Taxonomy" id="2987520"/>
    <lineage>
        <taxon>Bacteria</taxon>
        <taxon>Pseudomonadati</taxon>
        <taxon>Pseudomonadota</taxon>
        <taxon>Betaproteobacteria</taxon>
        <taxon>Burkholderiales</taxon>
        <taxon>Comamonadaceae</taxon>
        <taxon>Acidovorax</taxon>
    </lineage>
</organism>
<comment type="caution">
    <text evidence="2">The sequence shown here is derived from an EMBL/GenBank/DDBJ whole genome shotgun (WGS) entry which is preliminary data.</text>
</comment>
<reference evidence="2" key="1">
    <citation type="submission" date="2022-10" db="EMBL/GenBank/DDBJ databases">
        <title>Description of microaerobic benzene degrading bacteria.</title>
        <authorList>
            <person name="Bedics A."/>
            <person name="Tancsics A."/>
            <person name="Banerjee S."/>
        </authorList>
    </citation>
    <scope>NUCLEOTIDE SEQUENCE</scope>
    <source>
        <strain evidence="2">D2M1</strain>
    </source>
</reference>
<evidence type="ECO:0000313" key="3">
    <source>
        <dbReference type="Proteomes" id="UP001148932"/>
    </source>
</evidence>
<keyword evidence="3" id="KW-1185">Reference proteome</keyword>
<dbReference type="InterPro" id="IPR015424">
    <property type="entry name" value="PyrdxlP-dep_Trfase"/>
</dbReference>
<dbReference type="SUPFAM" id="SSF53383">
    <property type="entry name" value="PLP-dependent transferases"/>
    <property type="match status" value="1"/>
</dbReference>
<dbReference type="Gene3D" id="3.40.640.10">
    <property type="entry name" value="Type I PLP-dependent aspartate aminotransferase-like (Major domain)"/>
    <property type="match status" value="1"/>
</dbReference>
<dbReference type="Pfam" id="PF00155">
    <property type="entry name" value="Aminotran_1_2"/>
    <property type="match status" value="1"/>
</dbReference>
<dbReference type="InterPro" id="IPR004839">
    <property type="entry name" value="Aminotransferase_I/II_large"/>
</dbReference>
<keyword evidence="2" id="KW-0808">Transferase</keyword>
<accession>A0ABT5S0Y7</accession>
<dbReference type="Proteomes" id="UP001148932">
    <property type="component" value="Unassembled WGS sequence"/>
</dbReference>
<protein>
    <submittedName>
        <fullName evidence="2">Aminotransferase</fullName>
    </submittedName>
</protein>
<dbReference type="PANTHER" id="PTHR42885">
    <property type="entry name" value="HISTIDINOL-PHOSPHATE AMINOTRANSFERASE-RELATED"/>
    <property type="match status" value="1"/>
</dbReference>
<evidence type="ECO:0000259" key="1">
    <source>
        <dbReference type="Pfam" id="PF00155"/>
    </source>
</evidence>
<keyword evidence="2" id="KW-0032">Aminotransferase</keyword>